<keyword evidence="6 9" id="KW-0508">mRNA splicing</keyword>
<dbReference type="InterPro" id="IPR047575">
    <property type="entry name" value="Sm"/>
</dbReference>
<comment type="similarity">
    <text evidence="2 9">Belongs to the snRNP Sm proteins family.</text>
</comment>
<dbReference type="PIRSF" id="PIRSF037188">
    <property type="entry name" value="U6_snRNA_Lsm7"/>
    <property type="match status" value="1"/>
</dbReference>
<dbReference type="GO" id="GO:0071004">
    <property type="term" value="C:U2-type prespliceosome"/>
    <property type="evidence" value="ECO:0007669"/>
    <property type="project" value="TreeGrafter"/>
</dbReference>
<dbReference type="GO" id="GO:0005689">
    <property type="term" value="C:U12-type spliceosomal complex"/>
    <property type="evidence" value="ECO:0007669"/>
    <property type="project" value="TreeGrafter"/>
</dbReference>
<dbReference type="AlphaFoldDB" id="G0ZJ91"/>
<dbReference type="Gene3D" id="2.30.30.100">
    <property type="match status" value="1"/>
</dbReference>
<evidence type="ECO:0000256" key="8">
    <source>
        <dbReference type="ARBA" id="ARBA00023274"/>
    </source>
</evidence>
<dbReference type="Pfam" id="PF01423">
    <property type="entry name" value="LSM"/>
    <property type="match status" value="1"/>
</dbReference>
<dbReference type="SUPFAM" id="SSF50182">
    <property type="entry name" value="Sm-like ribonucleoproteins"/>
    <property type="match status" value="1"/>
</dbReference>
<dbReference type="PANTHER" id="PTHR10553:SF2">
    <property type="entry name" value="SMALL NUCLEAR RIBONUCLEOPROTEIN G"/>
    <property type="match status" value="1"/>
</dbReference>
<evidence type="ECO:0000259" key="10">
    <source>
        <dbReference type="PROSITE" id="PS52002"/>
    </source>
</evidence>
<comment type="function">
    <text evidence="9">Plays a role in pre-mRNA splicing.</text>
</comment>
<dbReference type="GO" id="GO:0000387">
    <property type="term" value="P:spliceosomal snRNP assembly"/>
    <property type="evidence" value="ECO:0007669"/>
    <property type="project" value="UniProtKB-UniRule"/>
</dbReference>
<evidence type="ECO:0000256" key="5">
    <source>
        <dbReference type="ARBA" id="ARBA00022884"/>
    </source>
</evidence>
<dbReference type="CDD" id="cd01719">
    <property type="entry name" value="Sm_G"/>
    <property type="match status" value="1"/>
</dbReference>
<evidence type="ECO:0000256" key="9">
    <source>
        <dbReference type="RuleBase" id="RU365052"/>
    </source>
</evidence>
<keyword evidence="3 9" id="KW-0507">mRNA processing</keyword>
<dbReference type="GO" id="GO:0005687">
    <property type="term" value="C:U4 snRNP"/>
    <property type="evidence" value="ECO:0007669"/>
    <property type="project" value="TreeGrafter"/>
</dbReference>
<reference evidence="11" key="2">
    <citation type="submission" date="2011-02" db="EMBL/GenBank/DDBJ databases">
        <authorList>
            <person name="Liu H.-P."/>
            <person name="Chen R.-Y."/>
            <person name="Zhang Q.-X."/>
            <person name="Peng H."/>
            <person name="Wang K.-J."/>
        </authorList>
    </citation>
    <scope>NUCLEOTIDE SEQUENCE</scope>
</reference>
<dbReference type="GO" id="GO:0003723">
    <property type="term" value="F:RNA binding"/>
    <property type="evidence" value="ECO:0007669"/>
    <property type="project" value="UniProtKB-UniRule"/>
</dbReference>
<dbReference type="GO" id="GO:0034719">
    <property type="term" value="C:SMN-Sm protein complex"/>
    <property type="evidence" value="ECO:0007669"/>
    <property type="project" value="TreeGrafter"/>
</dbReference>
<dbReference type="InterPro" id="IPR044641">
    <property type="entry name" value="Lsm7/SmG-like"/>
</dbReference>
<keyword evidence="8 9" id="KW-0687">Ribonucleoprotein</keyword>
<evidence type="ECO:0000256" key="3">
    <source>
        <dbReference type="ARBA" id="ARBA00022664"/>
    </source>
</evidence>
<organism evidence="11">
    <name type="scientific">Cherax quadricarinatus</name>
    <name type="common">Australian red claw crayfish</name>
    <dbReference type="NCBI Taxonomy" id="27406"/>
    <lineage>
        <taxon>Eukaryota</taxon>
        <taxon>Metazoa</taxon>
        <taxon>Ecdysozoa</taxon>
        <taxon>Arthropoda</taxon>
        <taxon>Crustacea</taxon>
        <taxon>Multicrustacea</taxon>
        <taxon>Malacostraca</taxon>
        <taxon>Eumalacostraca</taxon>
        <taxon>Eucarida</taxon>
        <taxon>Decapoda</taxon>
        <taxon>Pleocyemata</taxon>
        <taxon>Astacidea</taxon>
        <taxon>Parastacoidea</taxon>
        <taxon>Parastacidae</taxon>
        <taxon>Cherax</taxon>
    </lineage>
</organism>
<sequence>MSKAHPPELKKYMDKRVMTKLNGGRVVEGTLRGFDPFMNLVVDDGVEARKTGDRVRIGVVVIRGSSIIMLEALDRIS</sequence>
<name>G0ZJ91_CHEQU</name>
<dbReference type="InterPro" id="IPR034098">
    <property type="entry name" value="Sm_G"/>
</dbReference>
<dbReference type="GO" id="GO:0005685">
    <property type="term" value="C:U1 snRNP"/>
    <property type="evidence" value="ECO:0007669"/>
    <property type="project" value="TreeGrafter"/>
</dbReference>
<dbReference type="GO" id="GO:0005686">
    <property type="term" value="C:U2 snRNP"/>
    <property type="evidence" value="ECO:0007669"/>
    <property type="project" value="TreeGrafter"/>
</dbReference>
<dbReference type="GO" id="GO:0071011">
    <property type="term" value="C:precatalytic spliceosome"/>
    <property type="evidence" value="ECO:0007669"/>
    <property type="project" value="TreeGrafter"/>
</dbReference>
<keyword evidence="5 9" id="KW-0694">RNA-binding</keyword>
<feature type="domain" description="Sm" evidence="10">
    <location>
        <begin position="4"/>
        <end position="76"/>
    </location>
</feature>
<evidence type="ECO:0000256" key="4">
    <source>
        <dbReference type="ARBA" id="ARBA00022728"/>
    </source>
</evidence>
<evidence type="ECO:0000256" key="6">
    <source>
        <dbReference type="ARBA" id="ARBA00023187"/>
    </source>
</evidence>
<evidence type="ECO:0000313" key="11">
    <source>
        <dbReference type="EMBL" id="AEL23088.1"/>
    </source>
</evidence>
<keyword evidence="4 9" id="KW-0747">Spliceosome</keyword>
<evidence type="ECO:0000256" key="2">
    <source>
        <dbReference type="ARBA" id="ARBA00006850"/>
    </source>
</evidence>
<reference evidence="11" key="1">
    <citation type="journal article" date="2011" name="Dev. Comp. Immunol.">
        <title>Differential gene expression profile from haematopoietic tissue stem cells of red claw crayfish, Cherax quadricarinatus, in response to WSSV infection.</title>
        <authorList>
            <person name="Liu H.P."/>
            <person name="Chen R.Y."/>
            <person name="Zhang Q.X."/>
            <person name="Peng H."/>
            <person name="Wang K.J."/>
        </authorList>
    </citation>
    <scope>NUCLEOTIDE SEQUENCE</scope>
</reference>
<dbReference type="GO" id="GO:0071013">
    <property type="term" value="C:catalytic step 2 spliceosome"/>
    <property type="evidence" value="ECO:0007669"/>
    <property type="project" value="TreeGrafter"/>
</dbReference>
<dbReference type="GO" id="GO:0043186">
    <property type="term" value="C:P granule"/>
    <property type="evidence" value="ECO:0007669"/>
    <property type="project" value="TreeGrafter"/>
</dbReference>
<evidence type="ECO:0000256" key="7">
    <source>
        <dbReference type="ARBA" id="ARBA00023242"/>
    </source>
</evidence>
<protein>
    <recommendedName>
        <fullName evidence="9">Small nuclear ribonucleoprotein G</fullName>
        <shortName evidence="9">snRNP-G</shortName>
    </recommendedName>
</protein>
<keyword evidence="7 9" id="KW-0539">Nucleus</keyword>
<evidence type="ECO:0000256" key="1">
    <source>
        <dbReference type="ARBA" id="ARBA00004123"/>
    </source>
</evidence>
<proteinExistence type="evidence at transcript level"/>
<comment type="subcellular location">
    <subcellularLocation>
        <location evidence="1 9">Nucleus</location>
    </subcellularLocation>
</comment>
<dbReference type="GO" id="GO:0097526">
    <property type="term" value="C:spliceosomal tri-snRNP complex"/>
    <property type="evidence" value="ECO:0007669"/>
    <property type="project" value="TreeGrafter"/>
</dbReference>
<dbReference type="InterPro" id="IPR001163">
    <property type="entry name" value="Sm_dom_euk/arc"/>
</dbReference>
<dbReference type="FunFam" id="2.30.30.100:FF:000017">
    <property type="entry name" value="Small nuclear ribonucleoprotein G"/>
    <property type="match status" value="1"/>
</dbReference>
<dbReference type="PANTHER" id="PTHR10553">
    <property type="entry name" value="SMALL NUCLEAR RIBONUCLEOPROTEIN"/>
    <property type="match status" value="1"/>
</dbReference>
<accession>G0ZJ91</accession>
<dbReference type="InterPro" id="IPR010920">
    <property type="entry name" value="LSM_dom_sf"/>
</dbReference>
<dbReference type="EMBL" id="JF284542">
    <property type="protein sequence ID" value="AEL23088.1"/>
    <property type="molecule type" value="mRNA"/>
</dbReference>
<dbReference type="SMART" id="SM00651">
    <property type="entry name" value="Sm"/>
    <property type="match status" value="1"/>
</dbReference>
<dbReference type="GO" id="GO:0005682">
    <property type="term" value="C:U5 snRNP"/>
    <property type="evidence" value="ECO:0007669"/>
    <property type="project" value="TreeGrafter"/>
</dbReference>
<dbReference type="PROSITE" id="PS52002">
    <property type="entry name" value="SM"/>
    <property type="match status" value="1"/>
</dbReference>